<dbReference type="RefSeq" id="WP_254151463.1">
    <property type="nucleotide sequence ID" value="NZ_JAHESD010000001.1"/>
</dbReference>
<name>A0ABS5VJZ3_9BACT</name>
<evidence type="ECO:0000313" key="3">
    <source>
        <dbReference type="Proteomes" id="UP000772618"/>
    </source>
</evidence>
<keyword evidence="1" id="KW-1133">Transmembrane helix</keyword>
<organism evidence="2 3">
    <name type="scientific">Chryseosolibacter indicus</name>
    <dbReference type="NCBI Taxonomy" id="2782351"/>
    <lineage>
        <taxon>Bacteria</taxon>
        <taxon>Pseudomonadati</taxon>
        <taxon>Bacteroidota</taxon>
        <taxon>Cytophagia</taxon>
        <taxon>Cytophagales</taxon>
        <taxon>Chryseotaleaceae</taxon>
        <taxon>Chryseosolibacter</taxon>
    </lineage>
</organism>
<dbReference type="Pfam" id="PF12732">
    <property type="entry name" value="YtxH"/>
    <property type="match status" value="1"/>
</dbReference>
<gene>
    <name evidence="2" type="ORF">KK060_00630</name>
</gene>
<protein>
    <submittedName>
        <fullName evidence="2">YtxH domain-containing protein</fullName>
    </submittedName>
</protein>
<proteinExistence type="predicted"/>
<accession>A0ABS5VJZ3</accession>
<dbReference type="InterPro" id="IPR024623">
    <property type="entry name" value="YtxH"/>
</dbReference>
<keyword evidence="3" id="KW-1185">Reference proteome</keyword>
<feature type="transmembrane region" description="Helical" evidence="1">
    <location>
        <begin position="6"/>
        <end position="22"/>
    </location>
</feature>
<evidence type="ECO:0000256" key="1">
    <source>
        <dbReference type="SAM" id="Phobius"/>
    </source>
</evidence>
<sequence length="74" mass="8239">MKTSFMFVLGIGMGVVLGLLIAPESGRVTRRRIREEADRMIDQALAKKQLKKLQEDGLVSTTSVDPVERYTLSS</sequence>
<dbReference type="EMBL" id="JAHESD010000001">
    <property type="protein sequence ID" value="MBT1701763.1"/>
    <property type="molecule type" value="Genomic_DNA"/>
</dbReference>
<reference evidence="2 3" key="1">
    <citation type="submission" date="2021-05" db="EMBL/GenBank/DDBJ databases">
        <title>A Polyphasic approach of four new species of the genus Ohtaekwangia: Ohtaekwangia histidinii sp. nov., Ohtaekwangia cretensis sp. nov., Ohtaekwangia indiensis sp. nov., Ohtaekwangia reichenbachii sp. nov. from diverse environment.</title>
        <authorList>
            <person name="Octaviana S."/>
        </authorList>
    </citation>
    <scope>NUCLEOTIDE SEQUENCE [LARGE SCALE GENOMIC DNA]</scope>
    <source>
        <strain evidence="2 3">PWU20</strain>
    </source>
</reference>
<evidence type="ECO:0000313" key="2">
    <source>
        <dbReference type="EMBL" id="MBT1701763.1"/>
    </source>
</evidence>
<comment type="caution">
    <text evidence="2">The sequence shown here is derived from an EMBL/GenBank/DDBJ whole genome shotgun (WGS) entry which is preliminary data.</text>
</comment>
<dbReference type="Proteomes" id="UP000772618">
    <property type="component" value="Unassembled WGS sequence"/>
</dbReference>
<keyword evidence="1" id="KW-0472">Membrane</keyword>
<keyword evidence="1" id="KW-0812">Transmembrane</keyword>